<evidence type="ECO:0000313" key="3">
    <source>
        <dbReference type="Proteomes" id="UP000499080"/>
    </source>
</evidence>
<dbReference type="AlphaFoldDB" id="A0A4Y2AYT7"/>
<evidence type="ECO:0000256" key="1">
    <source>
        <dbReference type="SAM" id="MobiDB-lite"/>
    </source>
</evidence>
<accession>A0A4Y2AYT7</accession>
<keyword evidence="3" id="KW-1185">Reference proteome</keyword>
<dbReference type="Proteomes" id="UP000499080">
    <property type="component" value="Unassembled WGS sequence"/>
</dbReference>
<feature type="region of interest" description="Disordered" evidence="1">
    <location>
        <begin position="96"/>
        <end position="128"/>
    </location>
</feature>
<feature type="compositionally biased region" description="Basic and acidic residues" evidence="1">
    <location>
        <begin position="113"/>
        <end position="128"/>
    </location>
</feature>
<dbReference type="InterPro" id="IPR031521">
    <property type="entry name" value="DUF4695"/>
</dbReference>
<sequence length="128" mass="14860">MAGSPRNSLGNVRSDMDIAYPEHLSRLNRHLVSEYSKPHTKCKRQSRPRNRYRTQPVTFDEIQEVDEENSILDDQDPNPQSKFEIDFLKLLESKRKDLSSNRVNGEPSVPSKQLDHLRRTDKGREGSI</sequence>
<dbReference type="EMBL" id="BGPR01000038">
    <property type="protein sequence ID" value="GBL84737.1"/>
    <property type="molecule type" value="Genomic_DNA"/>
</dbReference>
<dbReference type="OrthoDB" id="6156669at2759"/>
<evidence type="ECO:0000313" key="2">
    <source>
        <dbReference type="EMBL" id="GBL84737.1"/>
    </source>
</evidence>
<reference evidence="2 3" key="1">
    <citation type="journal article" date="2019" name="Sci. Rep.">
        <title>Orb-weaving spider Araneus ventricosus genome elucidates the spidroin gene catalogue.</title>
        <authorList>
            <person name="Kono N."/>
            <person name="Nakamura H."/>
            <person name="Ohtoshi R."/>
            <person name="Moran D.A.P."/>
            <person name="Shinohara A."/>
            <person name="Yoshida Y."/>
            <person name="Fujiwara M."/>
            <person name="Mori M."/>
            <person name="Tomita M."/>
            <person name="Arakawa K."/>
        </authorList>
    </citation>
    <scope>NUCLEOTIDE SEQUENCE [LARGE SCALE GENOMIC DNA]</scope>
</reference>
<name>A0A4Y2AYT7_ARAVE</name>
<gene>
    <name evidence="2" type="ORF">AVEN_191176_1</name>
</gene>
<comment type="caution">
    <text evidence="2">The sequence shown here is derived from an EMBL/GenBank/DDBJ whole genome shotgun (WGS) entry which is preliminary data.</text>
</comment>
<feature type="region of interest" description="Disordered" evidence="1">
    <location>
        <begin position="35"/>
        <end position="80"/>
    </location>
</feature>
<organism evidence="2 3">
    <name type="scientific">Araneus ventricosus</name>
    <name type="common">Orbweaver spider</name>
    <name type="synonym">Epeira ventricosa</name>
    <dbReference type="NCBI Taxonomy" id="182803"/>
    <lineage>
        <taxon>Eukaryota</taxon>
        <taxon>Metazoa</taxon>
        <taxon>Ecdysozoa</taxon>
        <taxon>Arthropoda</taxon>
        <taxon>Chelicerata</taxon>
        <taxon>Arachnida</taxon>
        <taxon>Araneae</taxon>
        <taxon>Araneomorphae</taxon>
        <taxon>Entelegynae</taxon>
        <taxon>Araneoidea</taxon>
        <taxon>Araneidae</taxon>
        <taxon>Araneus</taxon>
    </lineage>
</organism>
<protein>
    <submittedName>
        <fullName evidence="2">Uncharacterized protein</fullName>
    </submittedName>
</protein>
<feature type="compositionally biased region" description="Basic residues" evidence="1">
    <location>
        <begin position="38"/>
        <end position="52"/>
    </location>
</feature>
<dbReference type="Pfam" id="PF15766">
    <property type="entry name" value="DUF4695"/>
    <property type="match status" value="1"/>
</dbReference>
<proteinExistence type="predicted"/>
<feature type="compositionally biased region" description="Acidic residues" evidence="1">
    <location>
        <begin position="61"/>
        <end position="76"/>
    </location>
</feature>